<evidence type="ECO:0000256" key="7">
    <source>
        <dbReference type="ARBA" id="ARBA00022842"/>
    </source>
</evidence>
<evidence type="ECO:0000256" key="2">
    <source>
        <dbReference type="ARBA" id="ARBA00022679"/>
    </source>
</evidence>
<dbReference type="InterPro" id="IPR032828">
    <property type="entry name" value="PolyA_RNA-bd"/>
</dbReference>
<dbReference type="Gene3D" id="3.30.460.10">
    <property type="entry name" value="Beta Polymerase, domain 2"/>
    <property type="match status" value="1"/>
</dbReference>
<keyword evidence="4 11" id="KW-0548">Nucleotidyltransferase</keyword>
<evidence type="ECO:0000256" key="8">
    <source>
        <dbReference type="RuleBase" id="RU003953"/>
    </source>
</evidence>
<sequence length="409" mass="44089">MPIALPLEMTAPAVQQVFAALEAAGGAACVRFVGGCVRDVVMGRTPGDLDLSTQLTPDATEAALSAAGIRHVPTGKAFGTITAVIEGRLFEITSLREDVETDGRRAVVSYTTDWSRDAQRRDFYLNALYADIRGEVFDPTGQGLDDVQAGRVRLIGDAETRLREDYLRILRFFRFSASHGRGLDEASLSACVALREGIDSLSGERIQQELFKLLAIADPVNVVQRMIETGVMAYVVPGAPVNPERVAAGFPLTSDVIQRLIILIGGHGWAEALAALTQRLRLSNRVANRLSAAAAAYAEADVRASLAALRRGLYRHGPQALSDALVLRGAEARVSPETWQALDQNLKQIDVPVFPLKSARLISAGLAPGPELGQTLRRIEANWIAHDFSPIVIEDAIDAIAKQANIRGQ</sequence>
<evidence type="ECO:0000259" key="9">
    <source>
        <dbReference type="Pfam" id="PF01743"/>
    </source>
</evidence>
<evidence type="ECO:0000256" key="4">
    <source>
        <dbReference type="ARBA" id="ARBA00022695"/>
    </source>
</evidence>
<dbReference type="InterPro" id="IPR002646">
    <property type="entry name" value="PolA_pol_head_dom"/>
</dbReference>
<dbReference type="InterPro" id="IPR043519">
    <property type="entry name" value="NT_sf"/>
</dbReference>
<dbReference type="Pfam" id="PF01743">
    <property type="entry name" value="PolyA_pol"/>
    <property type="match status" value="1"/>
</dbReference>
<accession>A0A3G9G6F7</accession>
<evidence type="ECO:0000256" key="6">
    <source>
        <dbReference type="ARBA" id="ARBA00022741"/>
    </source>
</evidence>
<comment type="similarity">
    <text evidence="8">Belongs to the tRNA nucleotidyltransferase/poly(A) polymerase family.</text>
</comment>
<feature type="domain" description="Poly A polymerase head" evidence="9">
    <location>
        <begin position="31"/>
        <end position="153"/>
    </location>
</feature>
<dbReference type="InterPro" id="IPR050264">
    <property type="entry name" value="Bact_CCA-adding_enz_type3_sf"/>
</dbReference>
<evidence type="ECO:0000259" key="10">
    <source>
        <dbReference type="Pfam" id="PF12627"/>
    </source>
</evidence>
<dbReference type="AlphaFoldDB" id="A0A3G9G6F7"/>
<gene>
    <name evidence="11" type="ORF">EM6_0412</name>
</gene>
<feature type="domain" description="tRNA nucleotidyltransferase/poly(A) polymerase RNA and SrmB- binding" evidence="10">
    <location>
        <begin position="183"/>
        <end position="239"/>
    </location>
</feature>
<reference evidence="12" key="2">
    <citation type="journal article" date="2017" name="Plant Physiol. Biochem.">
        <title>Differential oxidative and antioxidative response of duckweed Lemna minor toward plant growth promoting/inhibiting bacteria.</title>
        <authorList>
            <person name="Ishizawa H."/>
            <person name="Kuroda M."/>
            <person name="Morikawa M."/>
            <person name="Ike M."/>
        </authorList>
    </citation>
    <scope>NUCLEOTIDE SEQUENCE [LARGE SCALE GENOMIC DNA]</scope>
    <source>
        <strain evidence="12">M6</strain>
    </source>
</reference>
<evidence type="ECO:0000313" key="11">
    <source>
        <dbReference type="EMBL" id="BBF79838.1"/>
    </source>
</evidence>
<keyword evidence="3" id="KW-0819">tRNA processing</keyword>
<dbReference type="GO" id="GO:0004810">
    <property type="term" value="F:CCA tRNA nucleotidyltransferase activity"/>
    <property type="evidence" value="ECO:0007669"/>
    <property type="project" value="UniProtKB-EC"/>
</dbReference>
<dbReference type="Proteomes" id="UP000278756">
    <property type="component" value="Chromosome 1"/>
</dbReference>
<reference evidence="12" key="1">
    <citation type="journal article" date="2017" name="Biotechnol. Biofuels">
        <title>Evaluation of environmental bacterial communities as a factor affecting the growth of duckweed Lemna minor.</title>
        <authorList>
            <person name="Ishizawa H."/>
            <person name="Kuroda M."/>
            <person name="Morikawa M."/>
            <person name="Ike M."/>
        </authorList>
    </citation>
    <scope>NUCLEOTIDE SEQUENCE [LARGE SCALE GENOMIC DNA]</scope>
    <source>
        <strain evidence="12">M6</strain>
    </source>
</reference>
<evidence type="ECO:0000313" key="12">
    <source>
        <dbReference type="Proteomes" id="UP000278756"/>
    </source>
</evidence>
<dbReference type="OrthoDB" id="9805698at2"/>
<keyword evidence="6" id="KW-0547">Nucleotide-binding</keyword>
<dbReference type="EC" id="2.7.7.72" evidence="11"/>
<evidence type="ECO:0000256" key="1">
    <source>
        <dbReference type="ARBA" id="ARBA00001946"/>
    </source>
</evidence>
<dbReference type="Pfam" id="PF12627">
    <property type="entry name" value="PolyA_pol_RNAbd"/>
    <property type="match status" value="1"/>
</dbReference>
<dbReference type="GO" id="GO:0000049">
    <property type="term" value="F:tRNA binding"/>
    <property type="evidence" value="ECO:0007669"/>
    <property type="project" value="TreeGrafter"/>
</dbReference>
<evidence type="ECO:0000256" key="3">
    <source>
        <dbReference type="ARBA" id="ARBA00022694"/>
    </source>
</evidence>
<dbReference type="GO" id="GO:0000166">
    <property type="term" value="F:nucleotide binding"/>
    <property type="evidence" value="ECO:0007669"/>
    <property type="project" value="UniProtKB-KW"/>
</dbReference>
<name>A0A3G9G6F7_9CAUL</name>
<dbReference type="EMBL" id="AP018827">
    <property type="protein sequence ID" value="BBF79838.1"/>
    <property type="molecule type" value="Genomic_DNA"/>
</dbReference>
<dbReference type="SUPFAM" id="SSF81891">
    <property type="entry name" value="Poly A polymerase C-terminal region-like"/>
    <property type="match status" value="1"/>
</dbReference>
<dbReference type="GO" id="GO:0008033">
    <property type="term" value="P:tRNA processing"/>
    <property type="evidence" value="ECO:0007669"/>
    <property type="project" value="UniProtKB-KW"/>
</dbReference>
<evidence type="ECO:0000256" key="5">
    <source>
        <dbReference type="ARBA" id="ARBA00022723"/>
    </source>
</evidence>
<dbReference type="RefSeq" id="WP_126419915.1">
    <property type="nucleotide sequence ID" value="NZ_AP018827.1"/>
</dbReference>
<protein>
    <submittedName>
        <fullName evidence="11">tRNA nucleotidyltransferase</fullName>
        <ecNumber evidence="11">2.7.7.72</ecNumber>
    </submittedName>
</protein>
<dbReference type="CDD" id="cd05398">
    <property type="entry name" value="NT_ClassII-CCAase"/>
    <property type="match status" value="1"/>
</dbReference>
<dbReference type="Gene3D" id="1.10.3090.10">
    <property type="entry name" value="cca-adding enzyme, domain 2"/>
    <property type="match status" value="1"/>
</dbReference>
<keyword evidence="7" id="KW-0460">Magnesium</keyword>
<organism evidence="11 12">
    <name type="scientific">Asticcacaulis excentricus</name>
    <dbReference type="NCBI Taxonomy" id="78587"/>
    <lineage>
        <taxon>Bacteria</taxon>
        <taxon>Pseudomonadati</taxon>
        <taxon>Pseudomonadota</taxon>
        <taxon>Alphaproteobacteria</taxon>
        <taxon>Caulobacterales</taxon>
        <taxon>Caulobacteraceae</taxon>
        <taxon>Asticcacaulis</taxon>
    </lineage>
</organism>
<dbReference type="PANTHER" id="PTHR46173:SF1">
    <property type="entry name" value="CCA TRNA NUCLEOTIDYLTRANSFERASE 1, MITOCHONDRIAL"/>
    <property type="match status" value="1"/>
</dbReference>
<keyword evidence="5" id="KW-0479">Metal-binding</keyword>
<proteinExistence type="inferred from homology"/>
<comment type="cofactor">
    <cofactor evidence="1">
        <name>Mg(2+)</name>
        <dbReference type="ChEBI" id="CHEBI:18420"/>
    </cofactor>
</comment>
<dbReference type="PANTHER" id="PTHR46173">
    <property type="entry name" value="CCA TRNA NUCLEOTIDYLTRANSFERASE 1, MITOCHONDRIAL"/>
    <property type="match status" value="1"/>
</dbReference>
<dbReference type="SUPFAM" id="SSF81301">
    <property type="entry name" value="Nucleotidyltransferase"/>
    <property type="match status" value="1"/>
</dbReference>
<keyword evidence="2 8" id="KW-0808">Transferase</keyword>
<dbReference type="GO" id="GO:0046872">
    <property type="term" value="F:metal ion binding"/>
    <property type="evidence" value="ECO:0007669"/>
    <property type="project" value="UniProtKB-KW"/>
</dbReference>
<keyword evidence="8" id="KW-0694">RNA-binding</keyword>